<dbReference type="GO" id="GO:0043015">
    <property type="term" value="F:gamma-tubulin binding"/>
    <property type="evidence" value="ECO:0007669"/>
    <property type="project" value="InterPro"/>
</dbReference>
<dbReference type="GO" id="GO:0007020">
    <property type="term" value="P:microtubule nucleation"/>
    <property type="evidence" value="ECO:0007669"/>
    <property type="project" value="InterPro"/>
</dbReference>
<feature type="domain" description="Gamma tubulin complex component protein N-terminal" evidence="9">
    <location>
        <begin position="2"/>
        <end position="309"/>
    </location>
</feature>
<dbReference type="InterPro" id="IPR040457">
    <property type="entry name" value="GCP_C"/>
</dbReference>
<dbReference type="PANTHER" id="PTHR19302">
    <property type="entry name" value="GAMMA TUBULIN COMPLEX PROTEIN"/>
    <property type="match status" value="1"/>
</dbReference>
<dbReference type="GO" id="GO:0051011">
    <property type="term" value="F:microtubule minus-end binding"/>
    <property type="evidence" value="ECO:0007669"/>
    <property type="project" value="TreeGrafter"/>
</dbReference>
<evidence type="ECO:0000259" key="9">
    <source>
        <dbReference type="Pfam" id="PF17681"/>
    </source>
</evidence>
<evidence type="ECO:0000256" key="2">
    <source>
        <dbReference type="ARBA" id="ARBA00010337"/>
    </source>
</evidence>
<dbReference type="Pfam" id="PF17681">
    <property type="entry name" value="GCP_N_terminal"/>
    <property type="match status" value="1"/>
</dbReference>
<dbReference type="GeneID" id="54470487"/>
<protein>
    <recommendedName>
        <fullName evidence="6">Spindle pole body component</fullName>
    </recommendedName>
</protein>
<feature type="region of interest" description="Disordered" evidence="7">
    <location>
        <begin position="490"/>
        <end position="513"/>
    </location>
</feature>
<accession>A0A6A6PTD9</accession>
<dbReference type="GO" id="GO:0000922">
    <property type="term" value="C:spindle pole"/>
    <property type="evidence" value="ECO:0007669"/>
    <property type="project" value="InterPro"/>
</dbReference>
<sequence>MLHEILLALSGHPSPLFADDLLDADGSHSLPLSPSEKALLRSIGQLADLHRKLRRHINQIASHHTSIICRAVATSIQQTHLPRFQDKIIQVERKILTKDAAMVGAYDIVPLAGVVGEFDGWHRRMAWYWRIACFMRPESESEKQTGCTGAALIDKLRAEQQTGFPDIEQTTIELSTVAETAWLRQVVSWVLYGQLPKFGADDFFIQSSLDDGNGATFNKEKRLLPQFVTAATASSTLFIGKSLDQVRRYASRTGASHLRHPTGMREEELRATHLQQLSSLSLPLVPAQFSRAVSAIRLSVSQNILQHLLPMDVTLQLLSCINEFFLLGRGEFAVTLINEAEARLYERQRGMSKLLQQDPVKALQGLSIKDAELQQTLSATWKTLAALGDDDSEDDVLDFARKHITLSTPREVGSRPSTSDSAQDAPSIDLTTVPFNDLLFPTATTLNLTITPPLDLFISQREVDTYATIASYLLAIRRAHLRLSNLWRQSSARRDHPSPKSPPTTPLSPHSKTQLAQRRIATRKVWATCSAALFLVSETSAYFEGEIIKASWDHFSAWVREPLLDTSPAQRDPESLASAHRSFLNALAYALLLTDVPYTKDLRSLLTNIDHLLSFFNRLLALQQKTDLERNLDEAYTAEAEDQARITLELDRARKKVDSDCKGVIARLRKLDRERIGRGRVAVGEGQVEGAMGFVPVVAGGLERLLMKLEFGRVVEGVEGDLV</sequence>
<evidence type="ECO:0000256" key="7">
    <source>
        <dbReference type="SAM" id="MobiDB-lite"/>
    </source>
</evidence>
<keyword evidence="5 6" id="KW-0206">Cytoskeleton</keyword>
<dbReference type="Gene3D" id="1.20.120.1900">
    <property type="entry name" value="Gamma-tubulin complex, C-terminal domain"/>
    <property type="match status" value="1"/>
</dbReference>
<evidence type="ECO:0000259" key="8">
    <source>
        <dbReference type="Pfam" id="PF04130"/>
    </source>
</evidence>
<dbReference type="OrthoDB" id="78652at2759"/>
<dbReference type="AlphaFoldDB" id="A0A6A6PTD9"/>
<evidence type="ECO:0000256" key="1">
    <source>
        <dbReference type="ARBA" id="ARBA00004267"/>
    </source>
</evidence>
<dbReference type="GO" id="GO:0000278">
    <property type="term" value="P:mitotic cell cycle"/>
    <property type="evidence" value="ECO:0007669"/>
    <property type="project" value="TreeGrafter"/>
</dbReference>
<dbReference type="GO" id="GO:0051321">
    <property type="term" value="P:meiotic cell cycle"/>
    <property type="evidence" value="ECO:0007669"/>
    <property type="project" value="TreeGrafter"/>
</dbReference>
<evidence type="ECO:0000313" key="11">
    <source>
        <dbReference type="Proteomes" id="UP000799767"/>
    </source>
</evidence>
<dbReference type="Pfam" id="PF04130">
    <property type="entry name" value="GCP_C_terminal"/>
    <property type="match status" value="1"/>
</dbReference>
<dbReference type="InterPro" id="IPR041470">
    <property type="entry name" value="GCP_N"/>
</dbReference>
<comment type="subcellular location">
    <subcellularLocation>
        <location evidence="1 6">Cytoplasm</location>
        <location evidence="1 6">Cytoskeleton</location>
        <location evidence="1 6">Microtubule organizing center</location>
    </subcellularLocation>
</comment>
<dbReference type="PANTHER" id="PTHR19302:SF27">
    <property type="entry name" value="GAMMA-TUBULIN COMPLEX COMPONENT 4"/>
    <property type="match status" value="1"/>
</dbReference>
<proteinExistence type="inferred from homology"/>
<feature type="domain" description="Gamma tubulin complex component C-terminal" evidence="8">
    <location>
        <begin position="318"/>
        <end position="711"/>
    </location>
</feature>
<dbReference type="InterPro" id="IPR042241">
    <property type="entry name" value="GCP_C_sf"/>
</dbReference>
<dbReference type="GO" id="GO:0051225">
    <property type="term" value="P:spindle assembly"/>
    <property type="evidence" value="ECO:0007669"/>
    <property type="project" value="TreeGrafter"/>
</dbReference>
<dbReference type="InterPro" id="IPR007259">
    <property type="entry name" value="GCP"/>
</dbReference>
<dbReference type="GO" id="GO:0044732">
    <property type="term" value="C:mitotic spindle pole body"/>
    <property type="evidence" value="ECO:0007669"/>
    <property type="project" value="TreeGrafter"/>
</dbReference>
<evidence type="ECO:0000256" key="4">
    <source>
        <dbReference type="ARBA" id="ARBA00022701"/>
    </source>
</evidence>
<dbReference type="RefSeq" id="XP_033589514.1">
    <property type="nucleotide sequence ID" value="XM_033729485.1"/>
</dbReference>
<keyword evidence="4 6" id="KW-0493">Microtubule</keyword>
<dbReference type="GO" id="GO:0000930">
    <property type="term" value="C:gamma-tubulin complex"/>
    <property type="evidence" value="ECO:0007669"/>
    <property type="project" value="TreeGrafter"/>
</dbReference>
<organism evidence="10 11">
    <name type="scientific">Neohortaea acidophila</name>
    <dbReference type="NCBI Taxonomy" id="245834"/>
    <lineage>
        <taxon>Eukaryota</taxon>
        <taxon>Fungi</taxon>
        <taxon>Dikarya</taxon>
        <taxon>Ascomycota</taxon>
        <taxon>Pezizomycotina</taxon>
        <taxon>Dothideomycetes</taxon>
        <taxon>Dothideomycetidae</taxon>
        <taxon>Mycosphaerellales</taxon>
        <taxon>Teratosphaeriaceae</taxon>
        <taxon>Neohortaea</taxon>
    </lineage>
</organism>
<keyword evidence="3 6" id="KW-0963">Cytoplasm</keyword>
<dbReference type="GO" id="GO:0005874">
    <property type="term" value="C:microtubule"/>
    <property type="evidence" value="ECO:0007669"/>
    <property type="project" value="UniProtKB-KW"/>
</dbReference>
<gene>
    <name evidence="10" type="ORF">BDY17DRAFT_138574</name>
</gene>
<evidence type="ECO:0000313" key="10">
    <source>
        <dbReference type="EMBL" id="KAF2482944.1"/>
    </source>
</evidence>
<evidence type="ECO:0000256" key="5">
    <source>
        <dbReference type="ARBA" id="ARBA00023212"/>
    </source>
</evidence>
<dbReference type="Proteomes" id="UP000799767">
    <property type="component" value="Unassembled WGS sequence"/>
</dbReference>
<dbReference type="EMBL" id="MU001635">
    <property type="protein sequence ID" value="KAF2482944.1"/>
    <property type="molecule type" value="Genomic_DNA"/>
</dbReference>
<comment type="similarity">
    <text evidence="2 6">Belongs to the TUBGCP family.</text>
</comment>
<keyword evidence="11" id="KW-1185">Reference proteome</keyword>
<dbReference type="GO" id="GO:0031122">
    <property type="term" value="P:cytoplasmic microtubule organization"/>
    <property type="evidence" value="ECO:0007669"/>
    <property type="project" value="TreeGrafter"/>
</dbReference>
<evidence type="ECO:0000256" key="6">
    <source>
        <dbReference type="RuleBase" id="RU363050"/>
    </source>
</evidence>
<evidence type="ECO:0000256" key="3">
    <source>
        <dbReference type="ARBA" id="ARBA00022490"/>
    </source>
</evidence>
<name>A0A6A6PTD9_9PEZI</name>
<reference evidence="10" key="1">
    <citation type="journal article" date="2020" name="Stud. Mycol.">
        <title>101 Dothideomycetes genomes: a test case for predicting lifestyles and emergence of pathogens.</title>
        <authorList>
            <person name="Haridas S."/>
            <person name="Albert R."/>
            <person name="Binder M."/>
            <person name="Bloem J."/>
            <person name="Labutti K."/>
            <person name="Salamov A."/>
            <person name="Andreopoulos B."/>
            <person name="Baker S."/>
            <person name="Barry K."/>
            <person name="Bills G."/>
            <person name="Bluhm B."/>
            <person name="Cannon C."/>
            <person name="Castanera R."/>
            <person name="Culley D."/>
            <person name="Daum C."/>
            <person name="Ezra D."/>
            <person name="Gonzalez J."/>
            <person name="Henrissat B."/>
            <person name="Kuo A."/>
            <person name="Liang C."/>
            <person name="Lipzen A."/>
            <person name="Lutzoni F."/>
            <person name="Magnuson J."/>
            <person name="Mondo S."/>
            <person name="Nolan M."/>
            <person name="Ohm R."/>
            <person name="Pangilinan J."/>
            <person name="Park H.-J."/>
            <person name="Ramirez L."/>
            <person name="Alfaro M."/>
            <person name="Sun H."/>
            <person name="Tritt A."/>
            <person name="Yoshinaga Y."/>
            <person name="Zwiers L.-H."/>
            <person name="Turgeon B."/>
            <person name="Goodwin S."/>
            <person name="Spatafora J."/>
            <person name="Crous P."/>
            <person name="Grigoriev I."/>
        </authorList>
    </citation>
    <scope>NUCLEOTIDE SEQUENCE</scope>
    <source>
        <strain evidence="10">CBS 113389</strain>
    </source>
</reference>